<keyword evidence="3" id="KW-1185">Reference proteome</keyword>
<feature type="transmembrane region" description="Helical" evidence="1">
    <location>
        <begin position="349"/>
        <end position="367"/>
    </location>
</feature>
<evidence type="ECO:0000313" key="2">
    <source>
        <dbReference type="EMBL" id="GAM13552.1"/>
    </source>
</evidence>
<name>A0A0A8X3E2_MESS1</name>
<protein>
    <recommendedName>
        <fullName evidence="4">Ammonia monooxygenase</fullName>
    </recommendedName>
</protein>
<dbReference type="Proteomes" id="UP000031014">
    <property type="component" value="Unassembled WGS sequence"/>
</dbReference>
<feature type="transmembrane region" description="Helical" evidence="1">
    <location>
        <begin position="134"/>
        <end position="152"/>
    </location>
</feature>
<keyword evidence="1" id="KW-1133">Transmembrane helix</keyword>
<dbReference type="STRING" id="1321606.SAMD00020551_1697"/>
<feature type="transmembrane region" description="Helical" evidence="1">
    <location>
        <begin position="203"/>
        <end position="224"/>
    </location>
</feature>
<proteinExistence type="predicted"/>
<feature type="transmembrane region" description="Helical" evidence="1">
    <location>
        <begin position="172"/>
        <end position="191"/>
    </location>
</feature>
<feature type="transmembrane region" description="Helical" evidence="1">
    <location>
        <begin position="286"/>
        <end position="307"/>
    </location>
</feature>
<keyword evidence="1" id="KW-0472">Membrane</keyword>
<dbReference type="InterPro" id="IPR017516">
    <property type="entry name" value="AbrB_dup"/>
</dbReference>
<dbReference type="EMBL" id="BASE01000035">
    <property type="protein sequence ID" value="GAM13552.1"/>
    <property type="molecule type" value="Genomic_DNA"/>
</dbReference>
<dbReference type="NCBIfam" id="TIGR03082">
    <property type="entry name" value="Gneg_AbrB_dup"/>
    <property type="match status" value="2"/>
</dbReference>
<evidence type="ECO:0000256" key="1">
    <source>
        <dbReference type="SAM" id="Phobius"/>
    </source>
</evidence>
<dbReference type="GO" id="GO:0016020">
    <property type="term" value="C:membrane"/>
    <property type="evidence" value="ECO:0007669"/>
    <property type="project" value="InterPro"/>
</dbReference>
<evidence type="ECO:0000313" key="3">
    <source>
        <dbReference type="Proteomes" id="UP000031014"/>
    </source>
</evidence>
<dbReference type="PANTHER" id="PTHR38457">
    <property type="entry name" value="REGULATOR ABRB-RELATED"/>
    <property type="match status" value="1"/>
</dbReference>
<evidence type="ECO:0008006" key="4">
    <source>
        <dbReference type="Google" id="ProtNLM"/>
    </source>
</evidence>
<dbReference type="Pfam" id="PF05145">
    <property type="entry name" value="AbrB"/>
    <property type="match status" value="1"/>
</dbReference>
<dbReference type="PIRSF" id="PIRSF038991">
    <property type="entry name" value="Protein_AbrB"/>
    <property type="match status" value="1"/>
</dbReference>
<feature type="transmembrane region" description="Helical" evidence="1">
    <location>
        <begin position="105"/>
        <end position="122"/>
    </location>
</feature>
<comment type="caution">
    <text evidence="2">The sequence shown here is derived from an EMBL/GenBank/DDBJ whole genome shotgun (WGS) entry which is preliminary data.</text>
</comment>
<sequence>MLGWYCPTWMAKNIIEGAALRLTVNTSSFIFAFLIALSGGLVFSLLSIPVPWLLGPMSAIMIADRFKGLSLSWLRSLRDVALMLIGYSIGLSFTSSSVENIIENLPAMLIMTVILVASAALISKVISRLSGVDYPTVLIGSIPGGLSQMIIFAEEMKGIDVTTVTFLQVSRLLMIVFVVPFIIFGPVFDISHMKNELAGSGPFIFDPFMFFIFSIVCILGVIIGKELRLPTPFLLGPLLGTAIMTYSGYTGPTLPTSVMDASQLMIGGYIGILLKPEKLKKKASTIILALLSGFLLVIGSLVLSFFLSDALNIDIVTSFLSLAPGGMDQMGIIAHEVSADLSIVSGFQIFRLFFIYFVVPPVLRWYFIRRKINRKEDSH</sequence>
<dbReference type="AlphaFoldDB" id="A0A0A8X3E2"/>
<organism evidence="2 3">
    <name type="scientific">Mesobacillus selenatarsenatis (strain DSM 18680 / JCM 14380 / FERM P-15431 / SF-1)</name>
    <dbReference type="NCBI Taxonomy" id="1321606"/>
    <lineage>
        <taxon>Bacteria</taxon>
        <taxon>Bacillati</taxon>
        <taxon>Bacillota</taxon>
        <taxon>Bacilli</taxon>
        <taxon>Bacillales</taxon>
        <taxon>Bacillaceae</taxon>
        <taxon>Mesobacillus</taxon>
    </lineage>
</organism>
<accession>A0A0A8X3E2</accession>
<gene>
    <name evidence="2" type="ORF">SAMD00020551_1697</name>
</gene>
<keyword evidence="1" id="KW-0812">Transmembrane</keyword>
<reference evidence="2 3" key="1">
    <citation type="submission" date="2013-06" db="EMBL/GenBank/DDBJ databases">
        <title>Whole genome shotgun sequence of Bacillus selenatarsenatis SF-1.</title>
        <authorList>
            <person name="Kuroda M."/>
            <person name="Sei K."/>
            <person name="Yamashita M."/>
            <person name="Ike M."/>
        </authorList>
    </citation>
    <scope>NUCLEOTIDE SEQUENCE [LARGE SCALE GENOMIC DNA]</scope>
    <source>
        <strain evidence="2 3">SF-1</strain>
    </source>
</reference>
<feature type="transmembrane region" description="Helical" evidence="1">
    <location>
        <begin position="29"/>
        <end position="55"/>
    </location>
</feature>
<dbReference type="PANTHER" id="PTHR38457:SF1">
    <property type="entry name" value="REGULATOR ABRB-RELATED"/>
    <property type="match status" value="1"/>
</dbReference>
<dbReference type="InterPro" id="IPR007820">
    <property type="entry name" value="AbrB_fam"/>
</dbReference>
<dbReference type="GO" id="GO:0010468">
    <property type="term" value="P:regulation of gene expression"/>
    <property type="evidence" value="ECO:0007669"/>
    <property type="project" value="InterPro"/>
</dbReference>